<protein>
    <submittedName>
        <fullName evidence="1">Uncharacterized protein</fullName>
    </submittedName>
</protein>
<name>A0AA40FWF7_9HYME</name>
<dbReference type="EMBL" id="JAHYIQ010000013">
    <property type="protein sequence ID" value="KAK1126628.1"/>
    <property type="molecule type" value="Genomic_DNA"/>
</dbReference>
<sequence>MRSSIQGIKKLVTTGCKLENSLDPVGAIGFVGGWRWELQFISLARSSAIACFAAVESLAPARSNTIYAATNKESFASLPKLIEYCFPLTGEK</sequence>
<dbReference type="AlphaFoldDB" id="A0AA40FWF7"/>
<accession>A0AA40FWF7</accession>
<evidence type="ECO:0000313" key="2">
    <source>
        <dbReference type="Proteomes" id="UP001177670"/>
    </source>
</evidence>
<reference evidence="1" key="1">
    <citation type="submission" date="2021-10" db="EMBL/GenBank/DDBJ databases">
        <title>Melipona bicolor Genome sequencing and assembly.</title>
        <authorList>
            <person name="Araujo N.S."/>
            <person name="Arias M.C."/>
        </authorList>
    </citation>
    <scope>NUCLEOTIDE SEQUENCE</scope>
    <source>
        <strain evidence="1">USP_2M_L1-L4_2017</strain>
        <tissue evidence="1">Whole body</tissue>
    </source>
</reference>
<dbReference type="Proteomes" id="UP001177670">
    <property type="component" value="Unassembled WGS sequence"/>
</dbReference>
<keyword evidence="2" id="KW-1185">Reference proteome</keyword>
<organism evidence="1 2">
    <name type="scientific">Melipona bicolor</name>
    <dbReference type="NCBI Taxonomy" id="60889"/>
    <lineage>
        <taxon>Eukaryota</taxon>
        <taxon>Metazoa</taxon>
        <taxon>Ecdysozoa</taxon>
        <taxon>Arthropoda</taxon>
        <taxon>Hexapoda</taxon>
        <taxon>Insecta</taxon>
        <taxon>Pterygota</taxon>
        <taxon>Neoptera</taxon>
        <taxon>Endopterygota</taxon>
        <taxon>Hymenoptera</taxon>
        <taxon>Apocrita</taxon>
        <taxon>Aculeata</taxon>
        <taxon>Apoidea</taxon>
        <taxon>Anthophila</taxon>
        <taxon>Apidae</taxon>
        <taxon>Melipona</taxon>
    </lineage>
</organism>
<evidence type="ECO:0000313" key="1">
    <source>
        <dbReference type="EMBL" id="KAK1126628.1"/>
    </source>
</evidence>
<gene>
    <name evidence="1" type="ORF">K0M31_004254</name>
</gene>
<comment type="caution">
    <text evidence="1">The sequence shown here is derived from an EMBL/GenBank/DDBJ whole genome shotgun (WGS) entry which is preliminary data.</text>
</comment>
<proteinExistence type="predicted"/>